<keyword evidence="3" id="KW-1185">Reference proteome</keyword>
<comment type="caution">
    <text evidence="2">The sequence shown here is derived from an EMBL/GenBank/DDBJ whole genome shotgun (WGS) entry which is preliminary data.</text>
</comment>
<organism evidence="2 3">
    <name type="scientific">Caerostris darwini</name>
    <dbReference type="NCBI Taxonomy" id="1538125"/>
    <lineage>
        <taxon>Eukaryota</taxon>
        <taxon>Metazoa</taxon>
        <taxon>Ecdysozoa</taxon>
        <taxon>Arthropoda</taxon>
        <taxon>Chelicerata</taxon>
        <taxon>Arachnida</taxon>
        <taxon>Araneae</taxon>
        <taxon>Araneomorphae</taxon>
        <taxon>Entelegynae</taxon>
        <taxon>Araneoidea</taxon>
        <taxon>Araneidae</taxon>
        <taxon>Caerostris</taxon>
    </lineage>
</organism>
<dbReference type="Proteomes" id="UP001054837">
    <property type="component" value="Unassembled WGS sequence"/>
</dbReference>
<evidence type="ECO:0000313" key="2">
    <source>
        <dbReference type="EMBL" id="GIY44181.1"/>
    </source>
</evidence>
<dbReference type="PANTHER" id="PTHR43157:SF31">
    <property type="entry name" value="PHOSPHATIDYLINOSITOL-GLYCAN BIOSYNTHESIS CLASS F PROTEIN"/>
    <property type="match status" value="1"/>
</dbReference>
<dbReference type="InterPro" id="IPR002347">
    <property type="entry name" value="SDR_fam"/>
</dbReference>
<protein>
    <recommendedName>
        <fullName evidence="4">Retinol dehydrogenase 11</fullName>
    </recommendedName>
</protein>
<dbReference type="Pfam" id="PF00106">
    <property type="entry name" value="adh_short"/>
    <property type="match status" value="1"/>
</dbReference>
<name>A0AAV4TFI3_9ARAC</name>
<gene>
    <name evidence="2" type="primary">RDH12</name>
    <name evidence="2" type="ORF">CDAR_497921</name>
</gene>
<keyword evidence="1" id="KW-0560">Oxidoreductase</keyword>
<reference evidence="2 3" key="1">
    <citation type="submission" date="2021-06" db="EMBL/GenBank/DDBJ databases">
        <title>Caerostris darwini draft genome.</title>
        <authorList>
            <person name="Kono N."/>
            <person name="Arakawa K."/>
        </authorList>
    </citation>
    <scope>NUCLEOTIDE SEQUENCE [LARGE SCALE GENOMIC DNA]</scope>
</reference>
<evidence type="ECO:0000313" key="3">
    <source>
        <dbReference type="Proteomes" id="UP001054837"/>
    </source>
</evidence>
<dbReference type="GO" id="GO:0016491">
    <property type="term" value="F:oxidoreductase activity"/>
    <property type="evidence" value="ECO:0007669"/>
    <property type="project" value="UniProtKB-KW"/>
</dbReference>
<dbReference type="AlphaFoldDB" id="A0AAV4TFI3"/>
<dbReference type="PANTHER" id="PTHR43157">
    <property type="entry name" value="PHOSPHATIDYLINOSITOL-GLYCAN BIOSYNTHESIS CLASS F PROTEIN-RELATED"/>
    <property type="match status" value="1"/>
</dbReference>
<dbReference type="PRINTS" id="PR00081">
    <property type="entry name" value="GDHRDH"/>
</dbReference>
<dbReference type="EMBL" id="BPLQ01009472">
    <property type="protein sequence ID" value="GIY44181.1"/>
    <property type="molecule type" value="Genomic_DNA"/>
</dbReference>
<proteinExistence type="predicted"/>
<accession>A0AAV4TFI3</accession>
<dbReference type="Gene3D" id="3.40.50.720">
    <property type="entry name" value="NAD(P)-binding Rossmann-like Domain"/>
    <property type="match status" value="1"/>
</dbReference>
<dbReference type="SUPFAM" id="SSF51735">
    <property type="entry name" value="NAD(P)-binding Rossmann-fold domains"/>
    <property type="match status" value="1"/>
</dbReference>
<evidence type="ECO:0000256" key="1">
    <source>
        <dbReference type="ARBA" id="ARBA00023002"/>
    </source>
</evidence>
<sequence>MFVPLYYASVDFCLRKHYRSSVKLRGKTVVITGGNTGIGREAILDLAGRGAKIIMACRDVEKGKKAVEYVCKQVSEANIIVKELDLSSFASIRSFAEDLLAAEPYIHYLINNAAVGACPKWKTVDGFEMQFGVNYLGHFLLTNLLLERIKASAPARIVNLGSVAHIFGKIHFKDIHYERRYYSWQAYCDSKLAIALITRELAKRLHGTGVTTYCVDPGACHTEIFRHLAKSRSIDYILNKCRGISYKSAKHGAESIVYCMTEPSIASESGYYYNYYTKVKAASRARKDEIAKRLWDLSETLISSAQ</sequence>
<dbReference type="InterPro" id="IPR036291">
    <property type="entry name" value="NAD(P)-bd_dom_sf"/>
</dbReference>
<evidence type="ECO:0008006" key="4">
    <source>
        <dbReference type="Google" id="ProtNLM"/>
    </source>
</evidence>